<dbReference type="PANTHER" id="PTHR39555:SF1">
    <property type="entry name" value="TYPE IV PILUS INNER MEMBRANE COMPONENT PILO"/>
    <property type="match status" value="1"/>
</dbReference>
<dbReference type="InterPro" id="IPR007445">
    <property type="entry name" value="PilO"/>
</dbReference>
<keyword evidence="4" id="KW-1185">Reference proteome</keyword>
<evidence type="ECO:0000256" key="2">
    <source>
        <dbReference type="SAM" id="Phobius"/>
    </source>
</evidence>
<proteinExistence type="predicted"/>
<dbReference type="InterPro" id="IPR014717">
    <property type="entry name" value="Transl_elong_EF1B/ribsomal_bS6"/>
</dbReference>
<dbReference type="Gene3D" id="3.30.70.60">
    <property type="match status" value="1"/>
</dbReference>
<evidence type="ECO:0000313" key="4">
    <source>
        <dbReference type="Proteomes" id="UP000319941"/>
    </source>
</evidence>
<organism evidence="3 4">
    <name type="scientific">Cobetia crustatorum</name>
    <dbReference type="NCBI Taxonomy" id="553385"/>
    <lineage>
        <taxon>Bacteria</taxon>
        <taxon>Pseudomonadati</taxon>
        <taxon>Pseudomonadota</taxon>
        <taxon>Gammaproteobacteria</taxon>
        <taxon>Oceanospirillales</taxon>
        <taxon>Halomonadaceae</taxon>
        <taxon>Cobetia</taxon>
    </lineage>
</organism>
<reference evidence="3 4" key="1">
    <citation type="submission" date="2019-07" db="EMBL/GenBank/DDBJ databases">
        <title>Diversity of Bacteria from Kongsfjorden, Arctic.</title>
        <authorList>
            <person name="Yu Y."/>
        </authorList>
    </citation>
    <scope>NUCLEOTIDE SEQUENCE [LARGE SCALE GENOMIC DNA]</scope>
    <source>
        <strain evidence="3 4">SM1923</strain>
    </source>
</reference>
<gene>
    <name evidence="3" type="ORF">FQP86_14430</name>
</gene>
<dbReference type="GO" id="GO:0043107">
    <property type="term" value="P:type IV pilus-dependent motility"/>
    <property type="evidence" value="ECO:0007669"/>
    <property type="project" value="InterPro"/>
</dbReference>
<keyword evidence="2" id="KW-0812">Transmembrane</keyword>
<keyword evidence="2" id="KW-1133">Transmembrane helix</keyword>
<name>A0A558HH08_9GAMM</name>
<comment type="caution">
    <text evidence="3">The sequence shown here is derived from an EMBL/GenBank/DDBJ whole genome shotgun (WGS) entry which is preliminary data.</text>
</comment>
<feature type="transmembrane region" description="Helical" evidence="2">
    <location>
        <begin position="26"/>
        <end position="51"/>
    </location>
</feature>
<evidence type="ECO:0000256" key="1">
    <source>
        <dbReference type="SAM" id="Coils"/>
    </source>
</evidence>
<dbReference type="Gene3D" id="1.10.287.540">
    <property type="entry name" value="Helix hairpin bin"/>
    <property type="match status" value="1"/>
</dbReference>
<evidence type="ECO:0000313" key="3">
    <source>
        <dbReference type="EMBL" id="TVU68391.1"/>
    </source>
</evidence>
<protein>
    <submittedName>
        <fullName evidence="3">Pilus assembly protein PilO</fullName>
    </submittedName>
</protein>
<keyword evidence="2" id="KW-0472">Membrane</keyword>
<dbReference type="AlphaFoldDB" id="A0A558HH08"/>
<keyword evidence="1" id="KW-0175">Coiled coil</keyword>
<dbReference type="GO" id="GO:0043683">
    <property type="term" value="P:type IV pilus assembly"/>
    <property type="evidence" value="ECO:0007669"/>
    <property type="project" value="InterPro"/>
</dbReference>
<dbReference type="PANTHER" id="PTHR39555">
    <property type="entry name" value="FIMBRIAL ASSEMBLY PROTEIN PILO-LIKE PROTEIN-RELATED"/>
    <property type="match status" value="1"/>
</dbReference>
<dbReference type="STRING" id="553385.GCA_000591415_01019"/>
<feature type="coiled-coil region" evidence="1">
    <location>
        <begin position="56"/>
        <end position="103"/>
    </location>
</feature>
<sequence>MSFIDAEVRRLKSTDFRDLDLKEAGIWPITLQAVLALIVLSALFWVSHWFLAAPKAEELEKLRAQESQLLRQFESKAFKAANLPAMREQMKELETRMEQLLEMLPTDAEVPALLDDISEAAISNQLEVEYIRLKPAENRDFYVEQPFDIKVRGDYHRIAAFISGVAGLSRIVTLHDFILTPIGESDELELSLLAKTYNYRQTTAASGGKK</sequence>
<dbReference type="OrthoDB" id="9802133at2"/>
<dbReference type="Pfam" id="PF04350">
    <property type="entry name" value="PilO"/>
    <property type="match status" value="1"/>
</dbReference>
<accession>A0A558HH08</accession>
<dbReference type="PIRSF" id="PIRSF016482">
    <property type="entry name" value="PilO"/>
    <property type="match status" value="1"/>
</dbReference>
<dbReference type="Proteomes" id="UP000319941">
    <property type="component" value="Unassembled WGS sequence"/>
</dbReference>
<dbReference type="RefSeq" id="WP_024951290.1">
    <property type="nucleotide sequence ID" value="NZ_CAWOWR010000002.1"/>
</dbReference>
<dbReference type="EMBL" id="VNFH01000010">
    <property type="protein sequence ID" value="TVU68391.1"/>
    <property type="molecule type" value="Genomic_DNA"/>
</dbReference>